<gene>
    <name evidence="1" type="ORF">CROQUDRAFT_100913</name>
</gene>
<accession>A0A9P6T5Y7</accession>
<dbReference type="EMBL" id="MU167508">
    <property type="protein sequence ID" value="KAG0139884.1"/>
    <property type="molecule type" value="Genomic_DNA"/>
</dbReference>
<dbReference type="AlphaFoldDB" id="A0A9P6T5Y7"/>
<proteinExistence type="predicted"/>
<dbReference type="Proteomes" id="UP000886653">
    <property type="component" value="Unassembled WGS sequence"/>
</dbReference>
<comment type="caution">
    <text evidence="1">The sequence shown here is derived from an EMBL/GenBank/DDBJ whole genome shotgun (WGS) entry which is preliminary data.</text>
</comment>
<keyword evidence="2" id="KW-1185">Reference proteome</keyword>
<sequence>MDNVNRSCFKPKITEYTDDSPETLDLPAKLWKAINDHHSGGQMSDEDLGQKLLISLNNHYFQDAKEIAIPGIKEYDKVVSELKKRLDAVAM</sequence>
<protein>
    <submittedName>
        <fullName evidence="1">Uncharacterized protein</fullName>
    </submittedName>
</protein>
<reference evidence="1" key="1">
    <citation type="submission" date="2013-11" db="EMBL/GenBank/DDBJ databases">
        <title>Genome sequence of the fusiform rust pathogen reveals effectors for host alternation and coevolution with pine.</title>
        <authorList>
            <consortium name="DOE Joint Genome Institute"/>
            <person name="Smith K."/>
            <person name="Pendleton A."/>
            <person name="Kubisiak T."/>
            <person name="Anderson C."/>
            <person name="Salamov A."/>
            <person name="Aerts A."/>
            <person name="Riley R."/>
            <person name="Clum A."/>
            <person name="Lindquist E."/>
            <person name="Ence D."/>
            <person name="Campbell M."/>
            <person name="Kronenberg Z."/>
            <person name="Feau N."/>
            <person name="Dhillon B."/>
            <person name="Hamelin R."/>
            <person name="Burleigh J."/>
            <person name="Smith J."/>
            <person name="Yandell M."/>
            <person name="Nelson C."/>
            <person name="Grigoriev I."/>
            <person name="Davis J."/>
        </authorList>
    </citation>
    <scope>NUCLEOTIDE SEQUENCE</scope>
    <source>
        <strain evidence="1">G11</strain>
    </source>
</reference>
<evidence type="ECO:0000313" key="2">
    <source>
        <dbReference type="Proteomes" id="UP000886653"/>
    </source>
</evidence>
<evidence type="ECO:0000313" key="1">
    <source>
        <dbReference type="EMBL" id="KAG0139884.1"/>
    </source>
</evidence>
<name>A0A9P6T5Y7_9BASI</name>
<organism evidence="1 2">
    <name type="scientific">Cronartium quercuum f. sp. fusiforme G11</name>
    <dbReference type="NCBI Taxonomy" id="708437"/>
    <lineage>
        <taxon>Eukaryota</taxon>
        <taxon>Fungi</taxon>
        <taxon>Dikarya</taxon>
        <taxon>Basidiomycota</taxon>
        <taxon>Pucciniomycotina</taxon>
        <taxon>Pucciniomycetes</taxon>
        <taxon>Pucciniales</taxon>
        <taxon>Coleosporiaceae</taxon>
        <taxon>Cronartium</taxon>
    </lineage>
</organism>